<gene>
    <name evidence="12" type="primary">gcy-1</name>
    <name evidence="12" type="ORF">Tcan_07780</name>
</gene>
<evidence type="ECO:0000256" key="9">
    <source>
        <dbReference type="ARBA" id="ARBA00023293"/>
    </source>
</evidence>
<evidence type="ECO:0000259" key="11">
    <source>
        <dbReference type="PROSITE" id="PS50011"/>
    </source>
</evidence>
<dbReference type="GO" id="GO:0004383">
    <property type="term" value="F:guanylate cyclase activity"/>
    <property type="evidence" value="ECO:0007669"/>
    <property type="project" value="UniProtKB-EC"/>
</dbReference>
<name>A0A0B2ULY2_TOXCA</name>
<dbReference type="GO" id="GO:0001653">
    <property type="term" value="F:peptide receptor activity"/>
    <property type="evidence" value="ECO:0007669"/>
    <property type="project" value="TreeGrafter"/>
</dbReference>
<feature type="transmembrane region" description="Helical" evidence="10">
    <location>
        <begin position="436"/>
        <end position="457"/>
    </location>
</feature>
<keyword evidence="6 10" id="KW-1133">Transmembrane helix</keyword>
<keyword evidence="9" id="KW-0141">cGMP biosynthesis</keyword>
<accession>A0A0B2ULY2</accession>
<dbReference type="InterPro" id="IPR001245">
    <property type="entry name" value="Ser-Thr/Tyr_kinase_cat_dom"/>
</dbReference>
<dbReference type="STRING" id="6265.A0A0B2ULY2"/>
<dbReference type="InterPro" id="IPR001828">
    <property type="entry name" value="ANF_lig-bd_rcpt"/>
</dbReference>
<dbReference type="SUPFAM" id="SSF53822">
    <property type="entry name" value="Periplasmic binding protein-like I"/>
    <property type="match status" value="2"/>
</dbReference>
<keyword evidence="13" id="KW-1185">Reference proteome</keyword>
<dbReference type="SUPFAM" id="SSF56112">
    <property type="entry name" value="Protein kinase-like (PK-like)"/>
    <property type="match status" value="1"/>
</dbReference>
<dbReference type="Pfam" id="PF07714">
    <property type="entry name" value="PK_Tyr_Ser-Thr"/>
    <property type="match status" value="1"/>
</dbReference>
<sequence>MLLPRYSPQLIPLDGYTRSASAAMLAVQRLGRENKLNDVNFTMGVAICATMQQYNWTEFGLIYASTTIGMGSCFYLQQDLEAALSYFSSTLALVYVRIIPINISNFSEVLDDLRMHARIVVTCFESDAQKVNFMLQAKAKSMSTPEYVYIFPDLGNTGFGVGNTRFWDNETAIQGNSEILEAFQYALMSFSCLFWSSTTDELNNTFIRAQTMHTRLGRFPSDIRRTKEMTAYDKIRPVALTSAIYFLGVLFSVAGQLMPNLSEMGGPQVTQQQDVVRLLRSLLRPLRASVTAAVWNVTSMTTTFTVAALYISQKFIPVLEQFIQTSRCAGSSASSSKRFEQGGIDEAITRTLVLTQLNTQDVQSTPNFSAEVIDHMKDYPFYCTIECPTNVSVSCLVVAFFIKGSLLQGMGAEGVGDSNHDIRRTKEMTAYDKIRPVALTSAIYFLGVLFSVAGQLMPNLSEMGGPQVTQQQDVVRLLRSLLRPLRASVTAAVWNVTSMTTTFTVAALYISQKFIPVLEQFIQTSRCAGSSASSSKRFEQGGIDEAITRTLVLTQLNTQDVQSTPNFSAEVIDHMKDYPFYCTIECPTNVSLRASVTAAVWNVTSMTTTFTVAALYISQKFIPVLEQFIQTSRCAGSSASSSKRFEQGGIDEAITRTLVLTQLNTQDVQSTPNFSAEVIDHMKDYPFYCTIECPTNVSAAEYAATLFNAMYLYGIALNKSLAQDPVNGWRSGRRILENAVGHFNGSTGIVVIGRNGTRNPVYSIDAVNIGAGGLSGYATIEVEGINYSFTPLYTDAASSIWASRGGHAPPSLPICGFSGNHCPVNFFKRYWGYVAAVGVLIATAFIALVAGSIYLVREKIRGAERENSMWQIPFTRLARPDDNNNCKSLRSLGSFRSSVKSQTVSMTESDNIVHYSLDRDLVYAEKFHIRVQLTSENCADLRRMRTLEHGNVNRFVGLVLDAPMYLVVWKFCSRGSLQDVIQAGKIQIDGFFAYCLMRDIVDGLNALHSSAVGYHGMLTSANCLIDERWQLKISNFGLHFLRRLKKPTDDDLLWTAPELLRDSTLGGSKSGDIYSFAIICSELMCLTPPWNLGERKEQSAEIIYMVQHGVVPPFRPERLSFS</sequence>
<evidence type="ECO:0000313" key="13">
    <source>
        <dbReference type="Proteomes" id="UP000031036"/>
    </source>
</evidence>
<proteinExistence type="predicted"/>
<comment type="catalytic activity">
    <reaction evidence="1">
        <text>GTP = 3',5'-cyclic GMP + diphosphate</text>
        <dbReference type="Rhea" id="RHEA:13665"/>
        <dbReference type="ChEBI" id="CHEBI:33019"/>
        <dbReference type="ChEBI" id="CHEBI:37565"/>
        <dbReference type="ChEBI" id="CHEBI:57746"/>
        <dbReference type="EC" id="4.6.1.2"/>
    </reaction>
</comment>
<dbReference type="InterPro" id="IPR000719">
    <property type="entry name" value="Prot_kinase_dom"/>
</dbReference>
<evidence type="ECO:0000256" key="4">
    <source>
        <dbReference type="ARBA" id="ARBA00022692"/>
    </source>
</evidence>
<dbReference type="GO" id="GO:0004016">
    <property type="term" value="F:adenylate cyclase activity"/>
    <property type="evidence" value="ECO:0007669"/>
    <property type="project" value="TreeGrafter"/>
</dbReference>
<evidence type="ECO:0000313" key="12">
    <source>
        <dbReference type="EMBL" id="KHN72046.1"/>
    </source>
</evidence>
<keyword evidence="4 10" id="KW-0812">Transmembrane</keyword>
<organism evidence="12 13">
    <name type="scientific">Toxocara canis</name>
    <name type="common">Canine roundworm</name>
    <dbReference type="NCBI Taxonomy" id="6265"/>
    <lineage>
        <taxon>Eukaryota</taxon>
        <taxon>Metazoa</taxon>
        <taxon>Ecdysozoa</taxon>
        <taxon>Nematoda</taxon>
        <taxon>Chromadorea</taxon>
        <taxon>Rhabditida</taxon>
        <taxon>Spirurina</taxon>
        <taxon>Ascaridomorpha</taxon>
        <taxon>Ascaridoidea</taxon>
        <taxon>Toxocaridae</taxon>
        <taxon>Toxocara</taxon>
    </lineage>
</organism>
<comment type="subcellular location">
    <subcellularLocation>
        <location evidence="2">Membrane</location>
    </subcellularLocation>
</comment>
<dbReference type="InterPro" id="IPR028082">
    <property type="entry name" value="Peripla_BP_I"/>
</dbReference>
<feature type="transmembrane region" description="Helical" evidence="10">
    <location>
        <begin position="830"/>
        <end position="856"/>
    </location>
</feature>
<dbReference type="PANTHER" id="PTHR11920:SF495">
    <property type="entry name" value="RECEPTOR-TYPE GUANYLATE CYCLASE GCY-7"/>
    <property type="match status" value="1"/>
</dbReference>
<dbReference type="Gene3D" id="1.10.510.10">
    <property type="entry name" value="Transferase(Phosphotransferase) domain 1"/>
    <property type="match status" value="1"/>
</dbReference>
<evidence type="ECO:0000256" key="5">
    <source>
        <dbReference type="ARBA" id="ARBA00022741"/>
    </source>
</evidence>
<evidence type="ECO:0000256" key="3">
    <source>
        <dbReference type="ARBA" id="ARBA00012202"/>
    </source>
</evidence>
<feature type="transmembrane region" description="Helical" evidence="10">
    <location>
        <begin position="237"/>
        <end position="258"/>
    </location>
</feature>
<dbReference type="Gene3D" id="3.40.50.2300">
    <property type="match status" value="2"/>
</dbReference>
<dbReference type="InterPro" id="IPR011009">
    <property type="entry name" value="Kinase-like_dom_sf"/>
</dbReference>
<reference evidence="12 13" key="1">
    <citation type="submission" date="2014-11" db="EMBL/GenBank/DDBJ databases">
        <title>Genetic blueprint of the zoonotic pathogen Toxocara canis.</title>
        <authorList>
            <person name="Zhu X.-Q."/>
            <person name="Korhonen P.K."/>
            <person name="Cai H."/>
            <person name="Young N.D."/>
            <person name="Nejsum P."/>
            <person name="von Samson-Himmelstjerna G."/>
            <person name="Boag P.R."/>
            <person name="Tan P."/>
            <person name="Li Q."/>
            <person name="Min J."/>
            <person name="Yang Y."/>
            <person name="Wang X."/>
            <person name="Fang X."/>
            <person name="Hall R.S."/>
            <person name="Hofmann A."/>
            <person name="Sternberg P.W."/>
            <person name="Jex A.R."/>
            <person name="Gasser R.B."/>
        </authorList>
    </citation>
    <scope>NUCLEOTIDE SEQUENCE [LARGE SCALE GENOMIC DNA]</scope>
    <source>
        <strain evidence="12">PN_DK_2014</strain>
    </source>
</reference>
<feature type="domain" description="Protein kinase" evidence="11">
    <location>
        <begin position="884"/>
        <end position="1122"/>
    </location>
</feature>
<protein>
    <recommendedName>
        <fullName evidence="3">guanylate cyclase</fullName>
        <ecNumber evidence="3">4.6.1.2</ecNumber>
    </recommendedName>
</protein>
<keyword evidence="7 10" id="KW-0472">Membrane</keyword>
<dbReference type="GO" id="GO:0004672">
    <property type="term" value="F:protein kinase activity"/>
    <property type="evidence" value="ECO:0007669"/>
    <property type="project" value="InterPro"/>
</dbReference>
<evidence type="ECO:0000256" key="2">
    <source>
        <dbReference type="ARBA" id="ARBA00004370"/>
    </source>
</evidence>
<dbReference type="PROSITE" id="PS50011">
    <property type="entry name" value="PROTEIN_KINASE_DOM"/>
    <property type="match status" value="1"/>
</dbReference>
<dbReference type="GO" id="GO:0007168">
    <property type="term" value="P:receptor guanylyl cyclase signaling pathway"/>
    <property type="evidence" value="ECO:0007669"/>
    <property type="project" value="TreeGrafter"/>
</dbReference>
<evidence type="ECO:0000256" key="1">
    <source>
        <dbReference type="ARBA" id="ARBA00001436"/>
    </source>
</evidence>
<evidence type="ECO:0000256" key="10">
    <source>
        <dbReference type="SAM" id="Phobius"/>
    </source>
</evidence>
<comment type="caution">
    <text evidence="12">The sequence shown here is derived from an EMBL/GenBank/DDBJ whole genome shotgun (WGS) entry which is preliminary data.</text>
</comment>
<dbReference type="AlphaFoldDB" id="A0A0B2ULY2"/>
<dbReference type="PANTHER" id="PTHR11920">
    <property type="entry name" value="GUANYLYL CYCLASE"/>
    <property type="match status" value="1"/>
</dbReference>
<evidence type="ECO:0000256" key="6">
    <source>
        <dbReference type="ARBA" id="ARBA00022989"/>
    </source>
</evidence>
<dbReference type="InterPro" id="IPR050401">
    <property type="entry name" value="Cyclic_nucleotide_synthase"/>
</dbReference>
<evidence type="ECO:0000256" key="8">
    <source>
        <dbReference type="ARBA" id="ARBA00023239"/>
    </source>
</evidence>
<keyword evidence="5" id="KW-0547">Nucleotide-binding</keyword>
<dbReference type="Pfam" id="PF01094">
    <property type="entry name" value="ANF_receptor"/>
    <property type="match status" value="1"/>
</dbReference>
<dbReference type="GO" id="GO:0005886">
    <property type="term" value="C:plasma membrane"/>
    <property type="evidence" value="ECO:0007669"/>
    <property type="project" value="TreeGrafter"/>
</dbReference>
<dbReference type="EC" id="4.6.1.2" evidence="3"/>
<dbReference type="GO" id="GO:0005524">
    <property type="term" value="F:ATP binding"/>
    <property type="evidence" value="ECO:0007669"/>
    <property type="project" value="InterPro"/>
</dbReference>
<dbReference type="EMBL" id="JPKZ01004117">
    <property type="protein sequence ID" value="KHN72046.1"/>
    <property type="molecule type" value="Genomic_DNA"/>
</dbReference>
<keyword evidence="8" id="KW-0456">Lyase</keyword>
<dbReference type="Proteomes" id="UP000031036">
    <property type="component" value="Unassembled WGS sequence"/>
</dbReference>
<evidence type="ECO:0000256" key="7">
    <source>
        <dbReference type="ARBA" id="ARBA00023136"/>
    </source>
</evidence>
<feature type="transmembrane region" description="Helical" evidence="10">
    <location>
        <begin position="292"/>
        <end position="311"/>
    </location>
</feature>
<dbReference type="OrthoDB" id="5857732at2759"/>
<keyword evidence="12" id="KW-0675">Receptor</keyword>